<keyword evidence="2" id="KW-1133">Transmembrane helix</keyword>
<gene>
    <name evidence="3" type="ORF">VSR74_10325</name>
</gene>
<keyword evidence="4" id="KW-1185">Reference proteome</keyword>
<feature type="compositionally biased region" description="Basic and acidic residues" evidence="1">
    <location>
        <begin position="65"/>
        <end position="74"/>
    </location>
</feature>
<feature type="transmembrane region" description="Helical" evidence="2">
    <location>
        <begin position="6"/>
        <end position="23"/>
    </location>
</feature>
<keyword evidence="2" id="KW-0812">Transmembrane</keyword>
<evidence type="ECO:0008006" key="5">
    <source>
        <dbReference type="Google" id="ProtNLM"/>
    </source>
</evidence>
<evidence type="ECO:0000313" key="3">
    <source>
        <dbReference type="EMBL" id="MEO3990212.1"/>
    </source>
</evidence>
<name>A0ABV0HKL8_9ENTR</name>
<keyword evidence="2" id="KW-0472">Membrane</keyword>
<feature type="region of interest" description="Disordered" evidence="1">
    <location>
        <begin position="54"/>
        <end position="74"/>
    </location>
</feature>
<dbReference type="EMBL" id="JAYMYY010000002">
    <property type="protein sequence ID" value="MEO3990212.1"/>
    <property type="molecule type" value="Genomic_DNA"/>
</dbReference>
<evidence type="ECO:0000256" key="2">
    <source>
        <dbReference type="SAM" id="Phobius"/>
    </source>
</evidence>
<organism evidence="3 4">
    <name type="scientific">Pseudocitrobacter cyperus</name>
    <dbReference type="NCBI Taxonomy" id="3112843"/>
    <lineage>
        <taxon>Bacteria</taxon>
        <taxon>Pseudomonadati</taxon>
        <taxon>Pseudomonadota</taxon>
        <taxon>Gammaproteobacteria</taxon>
        <taxon>Enterobacterales</taxon>
        <taxon>Enterobacteriaceae</taxon>
        <taxon>Pseudocitrobacter</taxon>
    </lineage>
</organism>
<comment type="caution">
    <text evidence="3">The sequence shown here is derived from an EMBL/GenBank/DDBJ whole genome shotgun (WGS) entry which is preliminary data.</text>
</comment>
<evidence type="ECO:0000313" key="4">
    <source>
        <dbReference type="Proteomes" id="UP001444146"/>
    </source>
</evidence>
<proteinExistence type="predicted"/>
<reference evidence="3 4" key="1">
    <citation type="submission" date="2024-01" db="EMBL/GenBank/DDBJ databases">
        <title>Pseudocitrobacter sp. Endophytic strain Cyp-38L.</title>
        <authorList>
            <person name="Amer M.A."/>
            <person name="Hamed S.M."/>
        </authorList>
    </citation>
    <scope>NUCLEOTIDE SEQUENCE [LARGE SCALE GENOMIC DNA]</scope>
    <source>
        <strain evidence="3 4">Cyp38S</strain>
    </source>
</reference>
<dbReference type="RefSeq" id="WP_347794651.1">
    <property type="nucleotide sequence ID" value="NZ_JAYMYY010000002.1"/>
</dbReference>
<sequence>MYIAWYWIALIAVLVGFAIYHVRRERRACRQERDALLEMIRRWREEKIPPCEGAVSESGFTPQKCADKSGKDPA</sequence>
<dbReference type="Proteomes" id="UP001444146">
    <property type="component" value="Unassembled WGS sequence"/>
</dbReference>
<evidence type="ECO:0000256" key="1">
    <source>
        <dbReference type="SAM" id="MobiDB-lite"/>
    </source>
</evidence>
<protein>
    <recommendedName>
        <fullName evidence="5">DUF4051 domain-containing protein</fullName>
    </recommendedName>
</protein>
<accession>A0ABV0HKL8</accession>